<evidence type="ECO:0000256" key="4">
    <source>
        <dbReference type="ARBA" id="ARBA00023242"/>
    </source>
</evidence>
<protein>
    <recommendedName>
        <fullName evidence="6">BHLH domain-containing protein</fullName>
    </recommendedName>
</protein>
<dbReference type="SUPFAM" id="SSF47459">
    <property type="entry name" value="HLH, helix-loop-helix DNA-binding domain"/>
    <property type="match status" value="1"/>
</dbReference>
<keyword evidence="4" id="KW-0539">Nucleus</keyword>
<keyword evidence="3" id="KW-0804">Transcription</keyword>
<organism evidence="7 8">
    <name type="scientific">Escallonia herrerae</name>
    <dbReference type="NCBI Taxonomy" id="1293975"/>
    <lineage>
        <taxon>Eukaryota</taxon>
        <taxon>Viridiplantae</taxon>
        <taxon>Streptophyta</taxon>
        <taxon>Embryophyta</taxon>
        <taxon>Tracheophyta</taxon>
        <taxon>Spermatophyta</taxon>
        <taxon>Magnoliopsida</taxon>
        <taxon>eudicotyledons</taxon>
        <taxon>Gunneridae</taxon>
        <taxon>Pentapetalae</taxon>
        <taxon>asterids</taxon>
        <taxon>campanulids</taxon>
        <taxon>Escalloniales</taxon>
        <taxon>Escalloniaceae</taxon>
        <taxon>Escallonia</taxon>
    </lineage>
</organism>
<dbReference type="GO" id="GO:0003700">
    <property type="term" value="F:DNA-binding transcription factor activity"/>
    <property type="evidence" value="ECO:0007669"/>
    <property type="project" value="TreeGrafter"/>
</dbReference>
<dbReference type="CDD" id="cd18919">
    <property type="entry name" value="bHLH_AtBPE_like"/>
    <property type="match status" value="1"/>
</dbReference>
<dbReference type="PANTHER" id="PTHR12565">
    <property type="entry name" value="STEROL REGULATORY ELEMENT-BINDING PROTEIN"/>
    <property type="match status" value="1"/>
</dbReference>
<evidence type="ECO:0000313" key="8">
    <source>
        <dbReference type="Proteomes" id="UP001188597"/>
    </source>
</evidence>
<evidence type="ECO:0000256" key="1">
    <source>
        <dbReference type="ARBA" id="ARBA00004123"/>
    </source>
</evidence>
<dbReference type="GO" id="GO:0005634">
    <property type="term" value="C:nucleus"/>
    <property type="evidence" value="ECO:0007669"/>
    <property type="project" value="UniProtKB-SubCell"/>
</dbReference>
<comment type="caution">
    <text evidence="7">The sequence shown here is derived from an EMBL/GenBank/DDBJ whole genome shotgun (WGS) entry which is preliminary data.</text>
</comment>
<feature type="non-terminal residue" evidence="7">
    <location>
        <position position="1"/>
    </location>
</feature>
<dbReference type="AlphaFoldDB" id="A0AA88WJW4"/>
<dbReference type="InterPro" id="IPR024097">
    <property type="entry name" value="bHLH_ZIP_TF"/>
</dbReference>
<feature type="domain" description="BHLH" evidence="6">
    <location>
        <begin position="298"/>
        <end position="348"/>
    </location>
</feature>
<evidence type="ECO:0000256" key="2">
    <source>
        <dbReference type="ARBA" id="ARBA00023015"/>
    </source>
</evidence>
<dbReference type="GO" id="GO:0046983">
    <property type="term" value="F:protein dimerization activity"/>
    <property type="evidence" value="ECO:0007669"/>
    <property type="project" value="InterPro"/>
</dbReference>
<dbReference type="Proteomes" id="UP001188597">
    <property type="component" value="Unassembled WGS sequence"/>
</dbReference>
<reference evidence="7" key="1">
    <citation type="submission" date="2022-12" db="EMBL/GenBank/DDBJ databases">
        <title>Draft genome assemblies for two species of Escallonia (Escalloniales).</title>
        <authorList>
            <person name="Chanderbali A."/>
            <person name="Dervinis C."/>
            <person name="Anghel I."/>
            <person name="Soltis D."/>
            <person name="Soltis P."/>
            <person name="Zapata F."/>
        </authorList>
    </citation>
    <scope>NUCLEOTIDE SEQUENCE</scope>
    <source>
        <strain evidence="7">UCBG64.0493</strain>
        <tissue evidence="7">Leaf</tissue>
    </source>
</reference>
<dbReference type="Pfam" id="PF00010">
    <property type="entry name" value="HLH"/>
    <property type="match status" value="1"/>
</dbReference>
<feature type="compositionally biased region" description="Basic and acidic residues" evidence="5">
    <location>
        <begin position="232"/>
        <end position="260"/>
    </location>
</feature>
<keyword evidence="2" id="KW-0805">Transcription regulation</keyword>
<dbReference type="EMBL" id="JAVXUP010000392">
    <property type="protein sequence ID" value="KAK3029111.1"/>
    <property type="molecule type" value="Genomic_DNA"/>
</dbReference>
<dbReference type="PANTHER" id="PTHR12565:SF312">
    <property type="entry name" value="TRANSCRIPTION FACTOR BHLH74"/>
    <property type="match status" value="1"/>
</dbReference>
<accession>A0AA88WJW4</accession>
<evidence type="ECO:0000256" key="3">
    <source>
        <dbReference type="ARBA" id="ARBA00023163"/>
    </source>
</evidence>
<proteinExistence type="predicted"/>
<dbReference type="InterPro" id="IPR036638">
    <property type="entry name" value="HLH_DNA-bd_sf"/>
</dbReference>
<dbReference type="Gene3D" id="4.10.280.10">
    <property type="entry name" value="Helix-loop-helix DNA-binding domain"/>
    <property type="match status" value="1"/>
</dbReference>
<keyword evidence="8" id="KW-1185">Reference proteome</keyword>
<feature type="region of interest" description="Disordered" evidence="5">
    <location>
        <begin position="181"/>
        <end position="286"/>
    </location>
</feature>
<dbReference type="SMART" id="SM00353">
    <property type="entry name" value="HLH"/>
    <property type="match status" value="1"/>
</dbReference>
<sequence>LLAPSTVFDLVSLEFDASFVVSASTRLLNLGLTEFMQPANALKTMGTEDSGDMRFPHRSDDGNLNCPNSLSEKVAGVAMSSAASMFKPSNRADPFFGSGWDPLISLSQSENFGGSSVVPQGDFSNPAYPVGLENQVGSTTSHLVHYGEMMPKLPCFGSGNFAEMVNSFGLPECGQVPSSGCPPNYPQNKEGGTEKATTNGAHSQEEDGASPKWRRKRRASESHSPFSSNKNAEGEHDRDPSGDSSEYVKEQDGKKQKNEHNIGLNLRGKHSGKQAKDSSNSGEAPKDDYIHVRAKRGQATNSHSLAERVRRERISERMRLLQELVPGCNKITGKAVMLDEIINYVQSLQQQVEFLSMKLATVNPEISIDIERILSKDVLHSRGSDAAILGFGPGLSSSHPYSQGIPQGNLPNIASTTQPFHPMPQNMWDNELQNLLHMGFGSSSAINNLGPNEEIALASNGINK</sequence>
<comment type="subcellular location">
    <subcellularLocation>
        <location evidence="1">Nucleus</location>
    </subcellularLocation>
</comment>
<feature type="compositionally biased region" description="Polar residues" evidence="5">
    <location>
        <begin position="222"/>
        <end position="231"/>
    </location>
</feature>
<evidence type="ECO:0000259" key="6">
    <source>
        <dbReference type="PROSITE" id="PS50888"/>
    </source>
</evidence>
<gene>
    <name evidence="7" type="ORF">RJ639_038816</name>
</gene>
<evidence type="ECO:0000313" key="7">
    <source>
        <dbReference type="EMBL" id="KAK3029111.1"/>
    </source>
</evidence>
<name>A0AA88WJW4_9ASTE</name>
<dbReference type="PROSITE" id="PS50888">
    <property type="entry name" value="BHLH"/>
    <property type="match status" value="1"/>
</dbReference>
<dbReference type="FunFam" id="4.10.280.10:FF:000002">
    <property type="entry name" value="Basic helix-loop-helix transcription factor"/>
    <property type="match status" value="1"/>
</dbReference>
<dbReference type="InterPro" id="IPR011598">
    <property type="entry name" value="bHLH_dom"/>
</dbReference>
<evidence type="ECO:0000256" key="5">
    <source>
        <dbReference type="SAM" id="MobiDB-lite"/>
    </source>
</evidence>